<keyword evidence="1" id="KW-0812">Transmembrane</keyword>
<dbReference type="RefSeq" id="WP_379982035.1">
    <property type="nucleotide sequence ID" value="NZ_JBHUMO010000056.1"/>
</dbReference>
<accession>A0ABW5TMA9</accession>
<feature type="transmembrane region" description="Helical" evidence="1">
    <location>
        <begin position="6"/>
        <end position="30"/>
    </location>
</feature>
<keyword evidence="1" id="KW-1133">Transmembrane helix</keyword>
<feature type="transmembrane region" description="Helical" evidence="1">
    <location>
        <begin position="71"/>
        <end position="89"/>
    </location>
</feature>
<keyword evidence="1" id="KW-0472">Membrane</keyword>
<dbReference type="Proteomes" id="UP001597427">
    <property type="component" value="Unassembled WGS sequence"/>
</dbReference>
<dbReference type="EMBL" id="JBHUMO010000056">
    <property type="protein sequence ID" value="MFD2729558.1"/>
    <property type="molecule type" value="Genomic_DNA"/>
</dbReference>
<organism evidence="2 3">
    <name type="scientific">Enterococcus camelliae</name>
    <dbReference type="NCBI Taxonomy" id="453959"/>
    <lineage>
        <taxon>Bacteria</taxon>
        <taxon>Bacillati</taxon>
        <taxon>Bacillota</taxon>
        <taxon>Bacilli</taxon>
        <taxon>Lactobacillales</taxon>
        <taxon>Enterococcaceae</taxon>
        <taxon>Enterococcus</taxon>
    </lineage>
</organism>
<evidence type="ECO:0000313" key="2">
    <source>
        <dbReference type="EMBL" id="MFD2729558.1"/>
    </source>
</evidence>
<feature type="transmembrane region" description="Helical" evidence="1">
    <location>
        <begin position="37"/>
        <end position="59"/>
    </location>
</feature>
<gene>
    <name evidence="2" type="ORF">ACFSR0_09010</name>
</gene>
<keyword evidence="3" id="KW-1185">Reference proteome</keyword>
<comment type="caution">
    <text evidence="2">The sequence shown here is derived from an EMBL/GenBank/DDBJ whole genome shotgun (WGS) entry which is preliminary data.</text>
</comment>
<proteinExistence type="predicted"/>
<evidence type="ECO:0000313" key="3">
    <source>
        <dbReference type="Proteomes" id="UP001597427"/>
    </source>
</evidence>
<sequence>MLAEIFYWGLIFINIAWIALSLYFSIFYFVRKENGNLWAFGFFNVLSLIVLALLIVVYHTWGWGITQYSNFVYLLMAILAVMTVCQAFLGREPKPQTAK</sequence>
<evidence type="ECO:0008006" key="4">
    <source>
        <dbReference type="Google" id="ProtNLM"/>
    </source>
</evidence>
<evidence type="ECO:0000256" key="1">
    <source>
        <dbReference type="SAM" id="Phobius"/>
    </source>
</evidence>
<name>A0ABW5TMA9_9ENTE</name>
<reference evidence="3" key="1">
    <citation type="journal article" date="2019" name="Int. J. Syst. Evol. Microbiol.">
        <title>The Global Catalogue of Microorganisms (GCM) 10K type strain sequencing project: providing services to taxonomists for standard genome sequencing and annotation.</title>
        <authorList>
            <consortium name="The Broad Institute Genomics Platform"/>
            <consortium name="The Broad Institute Genome Sequencing Center for Infectious Disease"/>
            <person name="Wu L."/>
            <person name="Ma J."/>
        </authorList>
    </citation>
    <scope>NUCLEOTIDE SEQUENCE [LARGE SCALE GENOMIC DNA]</scope>
    <source>
        <strain evidence="3">TISTR 932</strain>
    </source>
</reference>
<protein>
    <recommendedName>
        <fullName evidence="4">Integral membrane protein</fullName>
    </recommendedName>
</protein>